<sequence length="149" mass="16418">MVPDRSSSLQTSFFWPVSHLQPPSAFDTPWVALCYSSVTHLAFGPLPPPGTTPVLYPSAMELKYFGCRELTSPLNRHLLVAECSAVTYPRLILKFANPPDINPALEHEFACKTPQASAHLTNPRLCQSVSQLTHSPRNLYVREAPSGTS</sequence>
<name>A0A0C3JVP1_PISTI</name>
<proteinExistence type="predicted"/>
<reference evidence="2" key="2">
    <citation type="submission" date="2015-01" db="EMBL/GenBank/DDBJ databases">
        <title>Evolutionary Origins and Diversification of the Mycorrhizal Mutualists.</title>
        <authorList>
            <consortium name="DOE Joint Genome Institute"/>
            <consortium name="Mycorrhizal Genomics Consortium"/>
            <person name="Kohler A."/>
            <person name="Kuo A."/>
            <person name="Nagy L.G."/>
            <person name="Floudas D."/>
            <person name="Copeland A."/>
            <person name="Barry K.W."/>
            <person name="Cichocki N."/>
            <person name="Veneault-Fourrey C."/>
            <person name="LaButti K."/>
            <person name="Lindquist E.A."/>
            <person name="Lipzen A."/>
            <person name="Lundell T."/>
            <person name="Morin E."/>
            <person name="Murat C."/>
            <person name="Riley R."/>
            <person name="Ohm R."/>
            <person name="Sun H."/>
            <person name="Tunlid A."/>
            <person name="Henrissat B."/>
            <person name="Grigoriev I.V."/>
            <person name="Hibbett D.S."/>
            <person name="Martin F."/>
        </authorList>
    </citation>
    <scope>NUCLEOTIDE SEQUENCE [LARGE SCALE GENOMIC DNA]</scope>
    <source>
        <strain evidence="2">Marx 270</strain>
    </source>
</reference>
<evidence type="ECO:0000313" key="2">
    <source>
        <dbReference type="Proteomes" id="UP000054217"/>
    </source>
</evidence>
<dbReference type="AlphaFoldDB" id="A0A0C3JVP1"/>
<dbReference type="HOGENOM" id="CLU_1778255_0_0_1"/>
<organism evidence="1 2">
    <name type="scientific">Pisolithus tinctorius Marx 270</name>
    <dbReference type="NCBI Taxonomy" id="870435"/>
    <lineage>
        <taxon>Eukaryota</taxon>
        <taxon>Fungi</taxon>
        <taxon>Dikarya</taxon>
        <taxon>Basidiomycota</taxon>
        <taxon>Agaricomycotina</taxon>
        <taxon>Agaricomycetes</taxon>
        <taxon>Agaricomycetidae</taxon>
        <taxon>Boletales</taxon>
        <taxon>Sclerodermatineae</taxon>
        <taxon>Pisolithaceae</taxon>
        <taxon>Pisolithus</taxon>
    </lineage>
</organism>
<dbReference type="Proteomes" id="UP000054217">
    <property type="component" value="Unassembled WGS sequence"/>
</dbReference>
<dbReference type="InParanoid" id="A0A0C3JVP1"/>
<accession>A0A0C3JVP1</accession>
<evidence type="ECO:0000313" key="1">
    <source>
        <dbReference type="EMBL" id="KIO13193.1"/>
    </source>
</evidence>
<keyword evidence="2" id="KW-1185">Reference proteome</keyword>
<dbReference type="EMBL" id="KN831946">
    <property type="protein sequence ID" value="KIO13193.1"/>
    <property type="molecule type" value="Genomic_DNA"/>
</dbReference>
<protein>
    <submittedName>
        <fullName evidence="1">Uncharacterized protein</fullName>
    </submittedName>
</protein>
<gene>
    <name evidence="1" type="ORF">M404DRAFT_18672</name>
</gene>
<reference evidence="1 2" key="1">
    <citation type="submission" date="2014-04" db="EMBL/GenBank/DDBJ databases">
        <authorList>
            <consortium name="DOE Joint Genome Institute"/>
            <person name="Kuo A."/>
            <person name="Kohler A."/>
            <person name="Costa M.D."/>
            <person name="Nagy L.G."/>
            <person name="Floudas D."/>
            <person name="Copeland A."/>
            <person name="Barry K.W."/>
            <person name="Cichocki N."/>
            <person name="Veneault-Fourrey C."/>
            <person name="LaButti K."/>
            <person name="Lindquist E.A."/>
            <person name="Lipzen A."/>
            <person name="Lundell T."/>
            <person name="Morin E."/>
            <person name="Murat C."/>
            <person name="Sun H."/>
            <person name="Tunlid A."/>
            <person name="Henrissat B."/>
            <person name="Grigoriev I.V."/>
            <person name="Hibbett D.S."/>
            <person name="Martin F."/>
            <person name="Nordberg H.P."/>
            <person name="Cantor M.N."/>
            <person name="Hua S.X."/>
        </authorList>
    </citation>
    <scope>NUCLEOTIDE SEQUENCE [LARGE SCALE GENOMIC DNA]</scope>
    <source>
        <strain evidence="1 2">Marx 270</strain>
    </source>
</reference>